<dbReference type="GO" id="GO:0015020">
    <property type="term" value="F:glucuronosyltransferase activity"/>
    <property type="evidence" value="ECO:0007669"/>
    <property type="project" value="UniProtKB-EC"/>
</dbReference>
<dbReference type="Gene3D" id="3.40.50.2000">
    <property type="entry name" value="Glycogen Phosphorylase B"/>
    <property type="match status" value="1"/>
</dbReference>
<evidence type="ECO:0000313" key="8">
    <source>
        <dbReference type="Proteomes" id="UP000053660"/>
    </source>
</evidence>
<evidence type="ECO:0000256" key="6">
    <source>
        <dbReference type="ARBA" id="ARBA00047475"/>
    </source>
</evidence>
<accession>A0A0B1S007</accession>
<dbReference type="CDD" id="cd03784">
    <property type="entry name" value="GT1_Gtf-like"/>
    <property type="match status" value="1"/>
</dbReference>
<evidence type="ECO:0000256" key="3">
    <source>
        <dbReference type="ARBA" id="ARBA00022676"/>
    </source>
</evidence>
<dbReference type="EMBL" id="KN611644">
    <property type="protein sequence ID" value="KHJ76550.1"/>
    <property type="molecule type" value="Genomic_DNA"/>
</dbReference>
<dbReference type="PANTHER" id="PTHR48043:SF119">
    <property type="entry name" value="UDP-GLUCURONOSYLTRANSFERASE"/>
    <property type="match status" value="1"/>
</dbReference>
<reference evidence="7 8" key="1">
    <citation type="submission" date="2014-03" db="EMBL/GenBank/DDBJ databases">
        <title>Draft genome of the hookworm Oesophagostomum dentatum.</title>
        <authorList>
            <person name="Mitreva M."/>
        </authorList>
    </citation>
    <scope>NUCLEOTIDE SEQUENCE [LARGE SCALE GENOMIC DNA]</scope>
    <source>
        <strain evidence="7 8">OD-Hann</strain>
    </source>
</reference>
<comment type="similarity">
    <text evidence="1">Belongs to the UDP-glycosyltransferase family.</text>
</comment>
<keyword evidence="8" id="KW-1185">Reference proteome</keyword>
<proteinExistence type="inferred from homology"/>
<sequence length="304" mass="34301">MTYQIGYEYLSFCVGDETFQRVMNTAYDLVIADELFPSSQAAMALKLRERFGTKFASLATTDISSIFYSYRSISRNPVVTPNHYTKGYEMHNFKVENFLGRLRTIWDTIEEQYFINIISNDWMAKAGKLLGIKSSLKEFFEASHLTFMDFPSRYGFPASSTSSFIHVGEHCEEGKQLPRDLQEFVEDPRSRGTIYIAFGSIVNWAVAPAEVVATFFAALNSLVNYRVIFSYGGPVVKGLKPHVKIVQWAPQNDILSHNKTILFFTHGGLKSVKEGICTETAMLFLPIFRGSTSECTVCSEVGHS</sequence>
<gene>
    <name evidence="7" type="ORF">OESDEN_23830</name>
</gene>
<organism evidence="7 8">
    <name type="scientific">Oesophagostomum dentatum</name>
    <name type="common">Nodular worm</name>
    <dbReference type="NCBI Taxonomy" id="61180"/>
    <lineage>
        <taxon>Eukaryota</taxon>
        <taxon>Metazoa</taxon>
        <taxon>Ecdysozoa</taxon>
        <taxon>Nematoda</taxon>
        <taxon>Chromadorea</taxon>
        <taxon>Rhabditida</taxon>
        <taxon>Rhabditina</taxon>
        <taxon>Rhabditomorpha</taxon>
        <taxon>Strongyloidea</taxon>
        <taxon>Strongylidae</taxon>
        <taxon>Oesophagostomum</taxon>
    </lineage>
</organism>
<protein>
    <recommendedName>
        <fullName evidence="2">glucuronosyltransferase</fullName>
        <ecNumber evidence="2">2.4.1.17</ecNumber>
    </recommendedName>
</protein>
<keyword evidence="3" id="KW-0328">Glycosyltransferase</keyword>
<dbReference type="Proteomes" id="UP000053660">
    <property type="component" value="Unassembled WGS sequence"/>
</dbReference>
<dbReference type="InterPro" id="IPR002213">
    <property type="entry name" value="UDP_glucos_trans"/>
</dbReference>
<dbReference type="Pfam" id="PF00201">
    <property type="entry name" value="UDPGT"/>
    <property type="match status" value="1"/>
</dbReference>
<dbReference type="InterPro" id="IPR050271">
    <property type="entry name" value="UDP-glycosyltransferase"/>
</dbReference>
<dbReference type="OrthoDB" id="5835829at2759"/>
<evidence type="ECO:0000256" key="4">
    <source>
        <dbReference type="ARBA" id="ARBA00022679"/>
    </source>
</evidence>
<evidence type="ECO:0000256" key="1">
    <source>
        <dbReference type="ARBA" id="ARBA00009995"/>
    </source>
</evidence>
<evidence type="ECO:0000313" key="7">
    <source>
        <dbReference type="EMBL" id="KHJ76550.1"/>
    </source>
</evidence>
<keyword evidence="4" id="KW-0808">Transferase</keyword>
<dbReference type="SUPFAM" id="SSF53756">
    <property type="entry name" value="UDP-Glycosyltransferase/glycogen phosphorylase"/>
    <property type="match status" value="1"/>
</dbReference>
<dbReference type="EC" id="2.4.1.17" evidence="2"/>
<keyword evidence="5" id="KW-0732">Signal</keyword>
<evidence type="ECO:0000256" key="2">
    <source>
        <dbReference type="ARBA" id="ARBA00012544"/>
    </source>
</evidence>
<evidence type="ECO:0000256" key="5">
    <source>
        <dbReference type="ARBA" id="ARBA00022729"/>
    </source>
</evidence>
<name>A0A0B1S007_OESDE</name>
<comment type="catalytic activity">
    <reaction evidence="6">
        <text>glucuronate acceptor + UDP-alpha-D-glucuronate = acceptor beta-D-glucuronoside + UDP + H(+)</text>
        <dbReference type="Rhea" id="RHEA:21032"/>
        <dbReference type="ChEBI" id="CHEBI:15378"/>
        <dbReference type="ChEBI" id="CHEBI:58052"/>
        <dbReference type="ChEBI" id="CHEBI:58223"/>
        <dbReference type="ChEBI" id="CHEBI:132367"/>
        <dbReference type="ChEBI" id="CHEBI:132368"/>
        <dbReference type="EC" id="2.4.1.17"/>
    </reaction>
</comment>
<dbReference type="PANTHER" id="PTHR48043">
    <property type="entry name" value="EG:EG0003.4 PROTEIN-RELATED"/>
    <property type="match status" value="1"/>
</dbReference>
<dbReference type="AlphaFoldDB" id="A0A0B1S007"/>